<name>A0A2T9X777_9CREN</name>
<protein>
    <submittedName>
        <fullName evidence="1">Uncharacterized protein</fullName>
    </submittedName>
</protein>
<comment type="caution">
    <text evidence="1">The sequence shown here is derived from an EMBL/GenBank/DDBJ whole genome shotgun (WGS) entry which is preliminary data.</text>
</comment>
<organism evidence="1 2">
    <name type="scientific">Acidianus hospitalis</name>
    <dbReference type="NCBI Taxonomy" id="563177"/>
    <lineage>
        <taxon>Archaea</taxon>
        <taxon>Thermoproteota</taxon>
        <taxon>Thermoprotei</taxon>
        <taxon>Sulfolobales</taxon>
        <taxon>Sulfolobaceae</taxon>
        <taxon>Acidianus</taxon>
    </lineage>
</organism>
<reference evidence="1 2" key="1">
    <citation type="journal article" date="2015" name="Appl. Environ. Microbiol.">
        <title>Nanoarchaeota, Their Sulfolobales Host, and Nanoarchaeota Virus Distribution across Yellowstone National Park Hot Springs.</title>
        <authorList>
            <person name="Munson-McGee J.H."/>
            <person name="Field E.K."/>
            <person name="Bateson M."/>
            <person name="Rooney C."/>
            <person name="Stepanauskas R."/>
            <person name="Young M.J."/>
        </authorList>
    </citation>
    <scope>NUCLEOTIDE SEQUENCE [LARGE SCALE GENOMIC DNA]</scope>
    <source>
        <strain evidence="1">SCGC AC-742_N10</strain>
    </source>
</reference>
<dbReference type="Proteomes" id="UP000245638">
    <property type="component" value="Unassembled WGS sequence"/>
</dbReference>
<dbReference type="EMBL" id="QEFD01000128">
    <property type="protein sequence ID" value="PVU75930.1"/>
    <property type="molecule type" value="Genomic_DNA"/>
</dbReference>
<evidence type="ECO:0000313" key="1">
    <source>
        <dbReference type="EMBL" id="PVU75930.1"/>
    </source>
</evidence>
<gene>
    <name evidence="1" type="ORF">DDW13_04220</name>
</gene>
<dbReference type="AlphaFoldDB" id="A0A2T9X777"/>
<accession>A0A2T9X777</accession>
<evidence type="ECO:0000313" key="2">
    <source>
        <dbReference type="Proteomes" id="UP000245638"/>
    </source>
</evidence>
<sequence>MIKYFLNGNQVTLLEDNSSLFIIMDLQIKLDKSNVTLTASKIQFVDVNIPFKYGNILKKGICKINDKLFICYAIAELKGSISEYDENKVKEVYKEVVEVLNNVI</sequence>
<proteinExistence type="predicted"/>